<keyword evidence="5" id="KW-1133">Transmembrane helix</keyword>
<reference evidence="6" key="2">
    <citation type="submission" date="2024-02" db="EMBL/GenBank/DDBJ databases">
        <title>Comparative genomics of Cryptococcus and Kwoniella reveals pathogenesis evolution and contrasting modes of karyotype evolution via chromosome fusion or intercentromeric recombination.</title>
        <authorList>
            <person name="Coelho M.A."/>
            <person name="David-Palma M."/>
            <person name="Shea T."/>
            <person name="Bowers K."/>
            <person name="McGinley-Smith S."/>
            <person name="Mohammad A.W."/>
            <person name="Gnirke A."/>
            <person name="Yurkov A.M."/>
            <person name="Nowrousian M."/>
            <person name="Sun S."/>
            <person name="Cuomo C.A."/>
            <person name="Heitman J."/>
        </authorList>
    </citation>
    <scope>NUCLEOTIDE SEQUENCE</scope>
    <source>
        <strain evidence="6">CBS 10117</strain>
    </source>
</reference>
<dbReference type="GO" id="GO:0005778">
    <property type="term" value="C:peroxisomal membrane"/>
    <property type="evidence" value="ECO:0007669"/>
    <property type="project" value="UniProtKB-SubCell"/>
</dbReference>
<keyword evidence="1" id="KW-0962">Peroxisome biogenesis</keyword>
<evidence type="ECO:0000256" key="4">
    <source>
        <dbReference type="ARBA" id="ARBA00046271"/>
    </source>
</evidence>
<proteinExistence type="predicted"/>
<keyword evidence="3" id="KW-0576">Peroxisome</keyword>
<dbReference type="KEGG" id="kdj:28969748"/>
<keyword evidence="7" id="KW-1185">Reference proteome</keyword>
<evidence type="ECO:0000256" key="1">
    <source>
        <dbReference type="ARBA" id="ARBA00022593"/>
    </source>
</evidence>
<name>A0AAJ8MJK7_9TREE</name>
<keyword evidence="5" id="KW-0812">Transmembrane</keyword>
<dbReference type="GO" id="GO:0016559">
    <property type="term" value="P:peroxisome fission"/>
    <property type="evidence" value="ECO:0007669"/>
    <property type="project" value="InterPro"/>
</dbReference>
<evidence type="ECO:0000313" key="7">
    <source>
        <dbReference type="Proteomes" id="UP000078595"/>
    </source>
</evidence>
<gene>
    <name evidence="6" type="ORF">I303_106029</name>
</gene>
<reference evidence="6" key="1">
    <citation type="submission" date="2013-07" db="EMBL/GenBank/DDBJ databases">
        <authorList>
            <consortium name="The Broad Institute Genome Sequencing Platform"/>
            <person name="Cuomo C."/>
            <person name="Litvintseva A."/>
            <person name="Chen Y."/>
            <person name="Heitman J."/>
            <person name="Sun S."/>
            <person name="Springer D."/>
            <person name="Dromer F."/>
            <person name="Young S.K."/>
            <person name="Zeng Q."/>
            <person name="Gargeya S."/>
            <person name="Fitzgerald M."/>
            <person name="Abouelleil A."/>
            <person name="Alvarado L."/>
            <person name="Berlin A.M."/>
            <person name="Chapman S.B."/>
            <person name="Dewar J."/>
            <person name="Goldberg J."/>
            <person name="Griggs A."/>
            <person name="Gujja S."/>
            <person name="Hansen M."/>
            <person name="Howarth C."/>
            <person name="Imamovic A."/>
            <person name="Larimer J."/>
            <person name="McCowan C."/>
            <person name="Murphy C."/>
            <person name="Pearson M."/>
            <person name="Priest M."/>
            <person name="Roberts A."/>
            <person name="Saif S."/>
            <person name="Shea T."/>
            <person name="Sykes S."/>
            <person name="Wortman J."/>
            <person name="Nusbaum C."/>
            <person name="Birren B."/>
        </authorList>
    </citation>
    <scope>NUCLEOTIDE SEQUENCE</scope>
    <source>
        <strain evidence="6">CBS 10117</strain>
    </source>
</reference>
<evidence type="ECO:0000313" key="6">
    <source>
        <dbReference type="EMBL" id="WWC63427.1"/>
    </source>
</evidence>
<feature type="transmembrane region" description="Helical" evidence="5">
    <location>
        <begin position="36"/>
        <end position="54"/>
    </location>
</feature>
<dbReference type="EMBL" id="CP144536">
    <property type="protein sequence ID" value="WWC63427.1"/>
    <property type="molecule type" value="Genomic_DNA"/>
</dbReference>
<evidence type="ECO:0000256" key="5">
    <source>
        <dbReference type="SAM" id="Phobius"/>
    </source>
</evidence>
<dbReference type="Pfam" id="PF05648">
    <property type="entry name" value="PEX11"/>
    <property type="match status" value="1"/>
</dbReference>
<protein>
    <submittedName>
        <fullName evidence="6">Uncharacterized protein</fullName>
    </submittedName>
</protein>
<sequence>MSSKSASKPLSSPTYLLSRLTKLTSTYSGLDASLMLVQYSSPLIITLLLQLAALNSKIRDRYRHVNGNKNAKFGLVQLAEGWGKMGGSIGEARVIFRAFGLLPILTWLLSLHPQPVQSLQNLLLSLHRRGLTAFHSPKTLPTLQALSLLLYYPLEHLTWLSSKGVIPLSGRRAAKAGLWSVRFWALYVLLDIYKLRQTYLSLLKRTHLLQHSKPPVSEDEAEGYELPSSSSTISTVAQASVPPSSVPAIKTEKATEAQAQAQVLRKEWAVWKNDVMINAGYAPLTVHWSTPGGLWSSPLIGGSLGVMAAIGRLTTEWRKGD</sequence>
<dbReference type="InterPro" id="IPR008733">
    <property type="entry name" value="PEX11"/>
</dbReference>
<dbReference type="Proteomes" id="UP000078595">
    <property type="component" value="Chromosome 7"/>
</dbReference>
<evidence type="ECO:0000256" key="2">
    <source>
        <dbReference type="ARBA" id="ARBA00023136"/>
    </source>
</evidence>
<dbReference type="RefSeq" id="XP_018261609.2">
    <property type="nucleotide sequence ID" value="XM_018409336.2"/>
</dbReference>
<accession>A0AAJ8MJK7</accession>
<evidence type="ECO:0000256" key="3">
    <source>
        <dbReference type="ARBA" id="ARBA00023140"/>
    </source>
</evidence>
<feature type="transmembrane region" description="Helical" evidence="5">
    <location>
        <begin position="94"/>
        <end position="112"/>
    </location>
</feature>
<keyword evidence="2 5" id="KW-0472">Membrane</keyword>
<dbReference type="PANTHER" id="PTHR12652">
    <property type="entry name" value="PEROXISOMAL BIOGENESIS FACTOR 11"/>
    <property type="match status" value="1"/>
</dbReference>
<comment type="subcellular location">
    <subcellularLocation>
        <location evidence="4">Peroxisome membrane</location>
    </subcellularLocation>
</comment>
<dbReference type="AlphaFoldDB" id="A0AAJ8MJK7"/>
<organism evidence="6 7">
    <name type="scientific">Kwoniella dejecticola CBS 10117</name>
    <dbReference type="NCBI Taxonomy" id="1296121"/>
    <lineage>
        <taxon>Eukaryota</taxon>
        <taxon>Fungi</taxon>
        <taxon>Dikarya</taxon>
        <taxon>Basidiomycota</taxon>
        <taxon>Agaricomycotina</taxon>
        <taxon>Tremellomycetes</taxon>
        <taxon>Tremellales</taxon>
        <taxon>Cryptococcaceae</taxon>
        <taxon>Kwoniella</taxon>
    </lineage>
</organism>
<dbReference type="PANTHER" id="PTHR12652:SF25">
    <property type="entry name" value="MICROBODY (PEROXISOME) PROLIFERATION PROTEIN PEROXIN 11C (EUROFUNG)"/>
    <property type="match status" value="1"/>
</dbReference>
<dbReference type="GeneID" id="28969748"/>